<keyword evidence="3" id="KW-1185">Reference proteome</keyword>
<dbReference type="EMBL" id="CAKXAJ010025675">
    <property type="protein sequence ID" value="CAH2242718.1"/>
    <property type="molecule type" value="Genomic_DNA"/>
</dbReference>
<name>A0A8S4RWF3_9NEOP</name>
<comment type="caution">
    <text evidence="2">The sequence shown here is derived from an EMBL/GenBank/DDBJ whole genome shotgun (WGS) entry which is preliminary data.</text>
</comment>
<organism evidence="2 3">
    <name type="scientific">Pararge aegeria aegeria</name>
    <dbReference type="NCBI Taxonomy" id="348720"/>
    <lineage>
        <taxon>Eukaryota</taxon>
        <taxon>Metazoa</taxon>
        <taxon>Ecdysozoa</taxon>
        <taxon>Arthropoda</taxon>
        <taxon>Hexapoda</taxon>
        <taxon>Insecta</taxon>
        <taxon>Pterygota</taxon>
        <taxon>Neoptera</taxon>
        <taxon>Endopterygota</taxon>
        <taxon>Lepidoptera</taxon>
        <taxon>Glossata</taxon>
        <taxon>Ditrysia</taxon>
        <taxon>Papilionoidea</taxon>
        <taxon>Nymphalidae</taxon>
        <taxon>Satyrinae</taxon>
        <taxon>Satyrini</taxon>
        <taxon>Parargina</taxon>
        <taxon>Pararge</taxon>
    </lineage>
</organism>
<dbReference type="AlphaFoldDB" id="A0A8S4RWF3"/>
<proteinExistence type="predicted"/>
<evidence type="ECO:0000313" key="3">
    <source>
        <dbReference type="Proteomes" id="UP000838756"/>
    </source>
</evidence>
<dbReference type="OrthoDB" id="7473166at2759"/>
<dbReference type="Proteomes" id="UP000838756">
    <property type="component" value="Unassembled WGS sequence"/>
</dbReference>
<sequence length="92" mass="9956">MWLEIEDRTPQRTAANPSFKASSSAIVRPLLDIGLFQAAPTFPIFGFPHPVAACHFSEVVAPSSRGASDTPFTDTRSPLENLSTPTSIVRQT</sequence>
<gene>
    <name evidence="2" type="primary">jg11447</name>
    <name evidence="2" type="ORF">PAEG_LOCUS18955</name>
</gene>
<evidence type="ECO:0000256" key="1">
    <source>
        <dbReference type="SAM" id="MobiDB-lite"/>
    </source>
</evidence>
<evidence type="ECO:0000313" key="2">
    <source>
        <dbReference type="EMBL" id="CAH2242718.1"/>
    </source>
</evidence>
<accession>A0A8S4RWF3</accession>
<feature type="compositionally biased region" description="Polar residues" evidence="1">
    <location>
        <begin position="65"/>
        <end position="92"/>
    </location>
</feature>
<protein>
    <submittedName>
        <fullName evidence="2">Jg11447 protein</fullName>
    </submittedName>
</protein>
<feature type="region of interest" description="Disordered" evidence="1">
    <location>
        <begin position="62"/>
        <end position="92"/>
    </location>
</feature>
<reference evidence="2" key="1">
    <citation type="submission" date="2022-03" db="EMBL/GenBank/DDBJ databases">
        <authorList>
            <person name="Lindestad O."/>
        </authorList>
    </citation>
    <scope>NUCLEOTIDE SEQUENCE</scope>
</reference>